<evidence type="ECO:0000313" key="4">
    <source>
        <dbReference type="Proteomes" id="UP000007129"/>
    </source>
</evidence>
<gene>
    <name evidence="3" type="ORF">MPH_11552</name>
</gene>
<dbReference type="OrthoDB" id="3956089at2759"/>
<accession>K2REK2</accession>
<feature type="compositionally biased region" description="Low complexity" evidence="2">
    <location>
        <begin position="150"/>
        <end position="172"/>
    </location>
</feature>
<dbReference type="InParanoid" id="K2REK2"/>
<organism evidence="3 4">
    <name type="scientific">Macrophomina phaseolina (strain MS6)</name>
    <name type="common">Charcoal rot fungus</name>
    <dbReference type="NCBI Taxonomy" id="1126212"/>
    <lineage>
        <taxon>Eukaryota</taxon>
        <taxon>Fungi</taxon>
        <taxon>Dikarya</taxon>
        <taxon>Ascomycota</taxon>
        <taxon>Pezizomycotina</taxon>
        <taxon>Dothideomycetes</taxon>
        <taxon>Dothideomycetes incertae sedis</taxon>
        <taxon>Botryosphaeriales</taxon>
        <taxon>Botryosphaeriaceae</taxon>
        <taxon>Macrophomina</taxon>
    </lineage>
</organism>
<dbReference type="eggNOG" id="ENOG502R576">
    <property type="taxonomic scope" value="Eukaryota"/>
</dbReference>
<dbReference type="EMBL" id="AHHD01000485">
    <property type="protein sequence ID" value="EKG11342.1"/>
    <property type="molecule type" value="Genomic_DNA"/>
</dbReference>
<feature type="compositionally biased region" description="Basic and acidic residues" evidence="2">
    <location>
        <begin position="115"/>
        <end position="124"/>
    </location>
</feature>
<dbReference type="HOGENOM" id="CLU_113811_0_0_1"/>
<name>K2REK2_MACPH</name>
<sequence length="210" mass="22537">MPLPCSSCLLANAGKDELDPSFVSCKMDGVHARCGECARQGKSACDASGLDDSDFLRVRQALLKVERDEQKARQELRASMARLDRVEKQRELLRRRANLMISRKVQTVEELEELDRLESAREAGEPVDPENAEAGRSSKRLRGGASADTAAGPSQSVGSPGAGSGAAPSEGSELVNQARQSPLPDFDFGSFVYDESAVLVDLGFGDGTHQ</sequence>
<feature type="coiled-coil region" evidence="1">
    <location>
        <begin position="69"/>
        <end position="103"/>
    </location>
</feature>
<evidence type="ECO:0000256" key="2">
    <source>
        <dbReference type="SAM" id="MobiDB-lite"/>
    </source>
</evidence>
<evidence type="ECO:0000313" key="3">
    <source>
        <dbReference type="EMBL" id="EKG11342.1"/>
    </source>
</evidence>
<protein>
    <submittedName>
        <fullName evidence="3">Uncharacterized protein</fullName>
    </submittedName>
</protein>
<evidence type="ECO:0000256" key="1">
    <source>
        <dbReference type="SAM" id="Coils"/>
    </source>
</evidence>
<keyword evidence="1" id="KW-0175">Coiled coil</keyword>
<feature type="region of interest" description="Disordered" evidence="2">
    <location>
        <begin position="115"/>
        <end position="181"/>
    </location>
</feature>
<comment type="caution">
    <text evidence="3">The sequence shown here is derived from an EMBL/GenBank/DDBJ whole genome shotgun (WGS) entry which is preliminary data.</text>
</comment>
<dbReference type="VEuPathDB" id="FungiDB:MPH_11552"/>
<dbReference type="Proteomes" id="UP000007129">
    <property type="component" value="Unassembled WGS sequence"/>
</dbReference>
<proteinExistence type="predicted"/>
<reference evidence="3 4" key="1">
    <citation type="journal article" date="2012" name="BMC Genomics">
        <title>Tools to kill: Genome of one of the most destructive plant pathogenic fungi Macrophomina phaseolina.</title>
        <authorList>
            <person name="Islam M.S."/>
            <person name="Haque M.S."/>
            <person name="Islam M.M."/>
            <person name="Emdad E.M."/>
            <person name="Halim A."/>
            <person name="Hossen Q.M.M."/>
            <person name="Hossain M.Z."/>
            <person name="Ahmed B."/>
            <person name="Rahim S."/>
            <person name="Rahman M.S."/>
            <person name="Alam M.M."/>
            <person name="Hou S."/>
            <person name="Wan X."/>
            <person name="Saito J.A."/>
            <person name="Alam M."/>
        </authorList>
    </citation>
    <scope>NUCLEOTIDE SEQUENCE [LARGE SCALE GENOMIC DNA]</scope>
    <source>
        <strain evidence="3 4">MS6</strain>
    </source>
</reference>
<dbReference type="AlphaFoldDB" id="K2REK2"/>